<dbReference type="Gene3D" id="2.40.320.10">
    <property type="entry name" value="Hypothetical Protein Pfu-838710-001"/>
    <property type="match status" value="1"/>
</dbReference>
<comment type="caution">
    <text evidence="2">The sequence shown here is derived from an EMBL/GenBank/DDBJ whole genome shotgun (WGS) entry which is preliminary data.</text>
</comment>
<feature type="region of interest" description="Disordered" evidence="1">
    <location>
        <begin position="191"/>
        <end position="235"/>
    </location>
</feature>
<dbReference type="SUPFAM" id="SSF55154">
    <property type="entry name" value="CYTH-like phosphatases"/>
    <property type="match status" value="1"/>
</dbReference>
<evidence type="ECO:0000256" key="1">
    <source>
        <dbReference type="SAM" id="MobiDB-lite"/>
    </source>
</evidence>
<gene>
    <name evidence="2" type="ORF">SAV31267_096800</name>
</gene>
<dbReference type="EMBL" id="BJHY01000002">
    <property type="protein sequence ID" value="GDY80195.1"/>
    <property type="molecule type" value="Genomic_DNA"/>
</dbReference>
<reference evidence="2 3" key="1">
    <citation type="submission" date="2019-04" db="EMBL/GenBank/DDBJ databases">
        <title>Draft genome sequences of Streptomyces avermitilis ATCC 31267.</title>
        <authorList>
            <person name="Komaki H."/>
            <person name="Tamura T."/>
            <person name="Hosoyama A."/>
        </authorList>
    </citation>
    <scope>NUCLEOTIDE SEQUENCE [LARGE SCALE GENOMIC DNA]</scope>
    <source>
        <strain evidence="2 3">ATCC 31267</strain>
    </source>
</reference>
<evidence type="ECO:0008006" key="4">
    <source>
        <dbReference type="Google" id="ProtNLM"/>
    </source>
</evidence>
<evidence type="ECO:0000313" key="2">
    <source>
        <dbReference type="EMBL" id="GDY80195.1"/>
    </source>
</evidence>
<dbReference type="InterPro" id="IPR033469">
    <property type="entry name" value="CYTH-like_dom_sf"/>
</dbReference>
<evidence type="ECO:0000313" key="3">
    <source>
        <dbReference type="Proteomes" id="UP000299211"/>
    </source>
</evidence>
<dbReference type="Proteomes" id="UP000299211">
    <property type="component" value="Unassembled WGS sequence"/>
</dbReference>
<organism evidence="2 3">
    <name type="scientific">Streptomyces avermitilis</name>
    <dbReference type="NCBI Taxonomy" id="33903"/>
    <lineage>
        <taxon>Bacteria</taxon>
        <taxon>Bacillati</taxon>
        <taxon>Actinomycetota</taxon>
        <taxon>Actinomycetes</taxon>
        <taxon>Kitasatosporales</taxon>
        <taxon>Streptomycetaceae</taxon>
        <taxon>Streptomyces</taxon>
    </lineage>
</organism>
<protein>
    <recommendedName>
        <fullName evidence="4">CYTH domain-containing protein</fullName>
    </recommendedName>
</protein>
<sequence length="235" mass="25472">MLMMDKAGGVQGQSVCPGKYARVERERRFLLAEPPKPSTVTVTRVIADRYLVGTRLRLRRADFSDGRCERKLTQKVPVSRPGGVQGLITNTYLSPTEYDLLASLPAAVLSKTRFSVPPLGVDVFDGPLQGLVLAEAEFTTDEETQSFIPPSECVAEVTDDARFTGDGLSRPLAKSCSGGWLSTGSARSDIKDGALSARHKPQRHEQQSNGADYRSSELLDLAGQGHGATYQSSRD</sequence>
<proteinExistence type="predicted"/>
<accession>A0A4D4N9R0</accession>
<dbReference type="AlphaFoldDB" id="A0A4D4N9R0"/>
<name>A0A4D4N9R0_STRAX</name>